<keyword evidence="3" id="KW-1185">Reference proteome</keyword>
<comment type="caution">
    <text evidence="2">The sequence shown here is derived from an EMBL/GenBank/DDBJ whole genome shotgun (WGS) entry which is preliminary data.</text>
</comment>
<gene>
    <name evidence="2" type="ORF">JCM17846_21710</name>
</gene>
<feature type="transmembrane region" description="Helical" evidence="1">
    <location>
        <begin position="20"/>
        <end position="40"/>
    </location>
</feature>
<dbReference type="RefSeq" id="WP_042085780.1">
    <property type="nucleotide sequence ID" value="NZ_BKCN01000010.1"/>
</dbReference>
<dbReference type="Proteomes" id="UP000324996">
    <property type="component" value="Unassembled WGS sequence"/>
</dbReference>
<dbReference type="Pfam" id="PF07963">
    <property type="entry name" value="N_methyl"/>
    <property type="match status" value="1"/>
</dbReference>
<dbReference type="SUPFAM" id="SSF54523">
    <property type="entry name" value="Pili subunits"/>
    <property type="match status" value="1"/>
</dbReference>
<dbReference type="InterPro" id="IPR045584">
    <property type="entry name" value="Pilin-like"/>
</dbReference>
<dbReference type="PROSITE" id="PS00409">
    <property type="entry name" value="PROKAR_NTER_METHYL"/>
    <property type="match status" value="1"/>
</dbReference>
<evidence type="ECO:0000313" key="2">
    <source>
        <dbReference type="EMBL" id="GER04489.1"/>
    </source>
</evidence>
<proteinExistence type="predicted"/>
<accession>A0A5A7NBR5</accession>
<dbReference type="EMBL" id="BKCN01000010">
    <property type="protein sequence ID" value="GER04489.1"/>
    <property type="molecule type" value="Genomic_DNA"/>
</dbReference>
<reference evidence="2 3" key="1">
    <citation type="submission" date="2019-09" db="EMBL/GenBank/DDBJ databases">
        <title>NBRP : Genome information of microbial organism related human and environment.</title>
        <authorList>
            <person name="Hattori M."/>
            <person name="Oshima K."/>
            <person name="Inaba H."/>
            <person name="Suda W."/>
            <person name="Sakamoto M."/>
            <person name="Iino T."/>
            <person name="Kitahara M."/>
            <person name="Oshida Y."/>
            <person name="Iida T."/>
            <person name="Kudo T."/>
            <person name="Itoh T."/>
            <person name="Ohkuma M."/>
        </authorList>
    </citation>
    <scope>NUCLEOTIDE SEQUENCE [LARGE SCALE GENOMIC DNA]</scope>
    <source>
        <strain evidence="2 3">Q-1</strain>
    </source>
</reference>
<keyword evidence="1" id="KW-0472">Membrane</keyword>
<dbReference type="AlphaFoldDB" id="A0A5A7NBR5"/>
<dbReference type="InterPro" id="IPR012902">
    <property type="entry name" value="N_methyl_site"/>
</dbReference>
<dbReference type="Gene3D" id="3.30.700.10">
    <property type="entry name" value="Glycoprotein, Type 4 Pilin"/>
    <property type="match status" value="1"/>
</dbReference>
<protein>
    <submittedName>
        <fullName evidence="2">Type II secretion system protein</fullName>
    </submittedName>
</protein>
<name>A0A5A7NBR5_9PROT</name>
<keyword evidence="1" id="KW-1133">Transmembrane helix</keyword>
<evidence type="ECO:0000256" key="1">
    <source>
        <dbReference type="SAM" id="Phobius"/>
    </source>
</evidence>
<evidence type="ECO:0000313" key="3">
    <source>
        <dbReference type="Proteomes" id="UP000324996"/>
    </source>
</evidence>
<keyword evidence="1" id="KW-0812">Transmembrane</keyword>
<organism evidence="2 3">
    <name type="scientific">Iodidimonas nitroreducens</name>
    <dbReference type="NCBI Taxonomy" id="1236968"/>
    <lineage>
        <taxon>Bacteria</taxon>
        <taxon>Pseudomonadati</taxon>
        <taxon>Pseudomonadota</taxon>
        <taxon>Alphaproteobacteria</taxon>
        <taxon>Iodidimonadales</taxon>
        <taxon>Iodidimonadaceae</taxon>
        <taxon>Iodidimonas</taxon>
    </lineage>
</organism>
<dbReference type="NCBIfam" id="TIGR02532">
    <property type="entry name" value="IV_pilin_GFxxxE"/>
    <property type="match status" value="1"/>
</dbReference>
<sequence length="149" mass="15920">MPIFPPHAKAKASRQGFTLLEMLVVLAIMGLVLGLAAPLFTARIESGQLIQQAEAIATQMRHAPMRARLDGQALYYGVEGNPPPDARPLDFDLPDGWIVRSTGPLMISDIGLCAGGEITLIAPSGRSLRLQIRPPLCETIITNGPQQAG</sequence>